<evidence type="ECO:0000256" key="1">
    <source>
        <dbReference type="ARBA" id="ARBA00022499"/>
    </source>
</evidence>
<dbReference type="Gene3D" id="2.60.210.10">
    <property type="entry name" value="Apoptosis, Tumor Necrosis Factor Receptor Associated Protein 2, Chain A"/>
    <property type="match status" value="1"/>
</dbReference>
<keyword evidence="2" id="KW-0053">Apoptosis</keyword>
<dbReference type="PANTHER" id="PTHR10131:SF94">
    <property type="entry name" value="TNF RECEPTOR-ASSOCIATED FACTOR 4"/>
    <property type="match status" value="1"/>
</dbReference>
<proteinExistence type="predicted"/>
<keyword evidence="8" id="KW-1185">Reference proteome</keyword>
<evidence type="ECO:0000313" key="8">
    <source>
        <dbReference type="Proteomes" id="UP001152320"/>
    </source>
</evidence>
<dbReference type="OrthoDB" id="6499288at2759"/>
<dbReference type="InterPro" id="IPR002083">
    <property type="entry name" value="MATH/TRAF_dom"/>
</dbReference>
<keyword evidence="3" id="KW-0832">Ubl conjugation</keyword>
<dbReference type="PANTHER" id="PTHR10131">
    <property type="entry name" value="TNF RECEPTOR ASSOCIATED FACTOR"/>
    <property type="match status" value="1"/>
</dbReference>
<keyword evidence="4 5" id="KW-0175">Coiled coil</keyword>
<comment type="caution">
    <text evidence="7">The sequence shown here is derived from an EMBL/GenBank/DDBJ whole genome shotgun (WGS) entry which is preliminary data.</text>
</comment>
<dbReference type="InterPro" id="IPR049342">
    <property type="entry name" value="TRAF1-6_MATH_dom"/>
</dbReference>
<name>A0A9Q1C5N3_HOLLE</name>
<gene>
    <name evidence="7" type="ORF">HOLleu_15758</name>
</gene>
<feature type="domain" description="MATH" evidence="6">
    <location>
        <begin position="122"/>
        <end position="267"/>
    </location>
</feature>
<keyword evidence="7" id="KW-0675">Receptor</keyword>
<evidence type="ECO:0000256" key="2">
    <source>
        <dbReference type="ARBA" id="ARBA00022703"/>
    </source>
</evidence>
<dbReference type="GO" id="GO:0043122">
    <property type="term" value="P:regulation of canonical NF-kappaB signal transduction"/>
    <property type="evidence" value="ECO:0007669"/>
    <property type="project" value="TreeGrafter"/>
</dbReference>
<dbReference type="Proteomes" id="UP001152320">
    <property type="component" value="Chromosome 7"/>
</dbReference>
<dbReference type="InterPro" id="IPR008974">
    <property type="entry name" value="TRAF-like"/>
</dbReference>
<dbReference type="SUPFAM" id="SSF49599">
    <property type="entry name" value="TRAF domain-like"/>
    <property type="match status" value="1"/>
</dbReference>
<accession>A0A9Q1C5N3</accession>
<dbReference type="SMART" id="SM00061">
    <property type="entry name" value="MATH"/>
    <property type="match status" value="1"/>
</dbReference>
<feature type="coiled-coil region" evidence="5">
    <location>
        <begin position="57"/>
        <end position="84"/>
    </location>
</feature>
<evidence type="ECO:0000313" key="7">
    <source>
        <dbReference type="EMBL" id="KAJ8038361.1"/>
    </source>
</evidence>
<evidence type="ECO:0000256" key="4">
    <source>
        <dbReference type="ARBA" id="ARBA00023054"/>
    </source>
</evidence>
<dbReference type="FunFam" id="2.60.210.10:FF:000001">
    <property type="entry name" value="TNF receptor-associated factor"/>
    <property type="match status" value="1"/>
</dbReference>
<keyword evidence="1" id="KW-1017">Isopeptide bond</keyword>
<sequence>MTFGEDSVSRASAISRLQHLLPNAEIASLEEVMFILERNSMALASEHERSKIFWEALGKLLDMYKKLEGENQKLTSDISQMSEMIRTKDILFHQLQGRISVQDTTIARLEMTVQELEKVSYDGILFVEIPNYSQKKAAAMTGTPSFYSDDFYTDRHGYRMCARVYLNGDGVGKGSHLSIFFALKKGPYDNYLSWPFQRRVTFTLLNQAGKDHLSDAFRPDPTSSSFQKPVKEMNIASGCPMFVAHKVIENVGEGFLRNNTICLRVKVDPPNPR</sequence>
<evidence type="ECO:0000256" key="3">
    <source>
        <dbReference type="ARBA" id="ARBA00022843"/>
    </source>
</evidence>
<dbReference type="GO" id="GO:0006915">
    <property type="term" value="P:apoptotic process"/>
    <property type="evidence" value="ECO:0007669"/>
    <property type="project" value="UniProtKB-KW"/>
</dbReference>
<dbReference type="EMBL" id="JAIZAY010000007">
    <property type="protein sequence ID" value="KAJ8038361.1"/>
    <property type="molecule type" value="Genomic_DNA"/>
</dbReference>
<dbReference type="PROSITE" id="PS50144">
    <property type="entry name" value="MATH"/>
    <property type="match status" value="1"/>
</dbReference>
<evidence type="ECO:0000259" key="6">
    <source>
        <dbReference type="PROSITE" id="PS50144"/>
    </source>
</evidence>
<dbReference type="Pfam" id="PF21355">
    <property type="entry name" value="TRAF-mep_MATH"/>
    <property type="match status" value="1"/>
</dbReference>
<dbReference type="AlphaFoldDB" id="A0A9Q1C5N3"/>
<evidence type="ECO:0000256" key="5">
    <source>
        <dbReference type="SAM" id="Coils"/>
    </source>
</evidence>
<protein>
    <submittedName>
        <fullName evidence="7">TNF receptor-associated factor 3</fullName>
    </submittedName>
</protein>
<organism evidence="7 8">
    <name type="scientific">Holothuria leucospilota</name>
    <name type="common">Black long sea cucumber</name>
    <name type="synonym">Mertensiothuria leucospilota</name>
    <dbReference type="NCBI Taxonomy" id="206669"/>
    <lineage>
        <taxon>Eukaryota</taxon>
        <taxon>Metazoa</taxon>
        <taxon>Echinodermata</taxon>
        <taxon>Eleutherozoa</taxon>
        <taxon>Echinozoa</taxon>
        <taxon>Holothuroidea</taxon>
        <taxon>Aspidochirotacea</taxon>
        <taxon>Aspidochirotida</taxon>
        <taxon>Holothuriidae</taxon>
        <taxon>Holothuria</taxon>
    </lineage>
</organism>
<reference evidence="7" key="1">
    <citation type="submission" date="2021-10" db="EMBL/GenBank/DDBJ databases">
        <title>Tropical sea cucumber genome reveals ecological adaptation and Cuvierian tubules defense mechanism.</title>
        <authorList>
            <person name="Chen T."/>
        </authorList>
    </citation>
    <scope>NUCLEOTIDE SEQUENCE</scope>
    <source>
        <strain evidence="7">Nanhai2018</strain>
        <tissue evidence="7">Muscle</tissue>
    </source>
</reference>